<protein>
    <submittedName>
        <fullName evidence="1">Uncharacterized protein</fullName>
    </submittedName>
</protein>
<reference evidence="1" key="1">
    <citation type="submission" date="2022-04" db="EMBL/GenBank/DDBJ databases">
        <title>Carnegiea gigantea Genome sequencing and assembly v2.</title>
        <authorList>
            <person name="Copetti D."/>
            <person name="Sanderson M.J."/>
            <person name="Burquez A."/>
            <person name="Wojciechowski M.F."/>
        </authorList>
    </citation>
    <scope>NUCLEOTIDE SEQUENCE</scope>
    <source>
        <strain evidence="1">SGP5-SGP5p</strain>
        <tissue evidence="1">Aerial part</tissue>
    </source>
</reference>
<organism evidence="1 2">
    <name type="scientific">Carnegiea gigantea</name>
    <dbReference type="NCBI Taxonomy" id="171969"/>
    <lineage>
        <taxon>Eukaryota</taxon>
        <taxon>Viridiplantae</taxon>
        <taxon>Streptophyta</taxon>
        <taxon>Embryophyta</taxon>
        <taxon>Tracheophyta</taxon>
        <taxon>Spermatophyta</taxon>
        <taxon>Magnoliopsida</taxon>
        <taxon>eudicotyledons</taxon>
        <taxon>Gunneridae</taxon>
        <taxon>Pentapetalae</taxon>
        <taxon>Caryophyllales</taxon>
        <taxon>Cactineae</taxon>
        <taxon>Cactaceae</taxon>
        <taxon>Cactoideae</taxon>
        <taxon>Echinocereeae</taxon>
        <taxon>Carnegiea</taxon>
    </lineage>
</organism>
<gene>
    <name evidence="1" type="ORF">Cgig2_003651</name>
</gene>
<dbReference type="Proteomes" id="UP001153076">
    <property type="component" value="Unassembled WGS sequence"/>
</dbReference>
<dbReference type="EMBL" id="JAKOGI010001485">
    <property type="protein sequence ID" value="KAJ8425373.1"/>
    <property type="molecule type" value="Genomic_DNA"/>
</dbReference>
<keyword evidence="2" id="KW-1185">Reference proteome</keyword>
<name>A0A9Q1JMJ3_9CARY</name>
<comment type="caution">
    <text evidence="1">The sequence shown here is derived from an EMBL/GenBank/DDBJ whole genome shotgun (WGS) entry which is preliminary data.</text>
</comment>
<evidence type="ECO:0000313" key="2">
    <source>
        <dbReference type="Proteomes" id="UP001153076"/>
    </source>
</evidence>
<proteinExistence type="predicted"/>
<dbReference type="OrthoDB" id="910577at2759"/>
<dbReference type="AlphaFoldDB" id="A0A9Q1JMJ3"/>
<accession>A0A9Q1JMJ3</accession>
<evidence type="ECO:0000313" key="1">
    <source>
        <dbReference type="EMBL" id="KAJ8425373.1"/>
    </source>
</evidence>
<sequence length="185" mass="20994">MITFVDKTTSDRRYIHIHPSKSDIDGERTTLSTCNSMTSLCKSNFVGGPPSLHCWSKENLKTGEAFLLSSHIKRISLLTNCHDIESSHKSWARLSLHAEFSCKPFYWESLEDIIICCKDKLITWPNNYHVSRKSDQGNRTPYLGILSSIINVGARGYDDCQVIFDELGVAKGQYTETFITAFLSY</sequence>